<dbReference type="Gene3D" id="3.40.50.620">
    <property type="entry name" value="HUPs"/>
    <property type="match status" value="1"/>
</dbReference>
<proteinExistence type="predicted"/>
<dbReference type="OrthoDB" id="7260048at2"/>
<organism evidence="1 2">
    <name type="scientific">Rhodovarius crocodyli</name>
    <dbReference type="NCBI Taxonomy" id="1979269"/>
    <lineage>
        <taxon>Bacteria</taxon>
        <taxon>Pseudomonadati</taxon>
        <taxon>Pseudomonadota</taxon>
        <taxon>Alphaproteobacteria</taxon>
        <taxon>Acetobacterales</taxon>
        <taxon>Roseomonadaceae</taxon>
        <taxon>Rhodovarius</taxon>
    </lineage>
</organism>
<sequence>MPPAFRGFRGDRGGGVTAPALRILSLGAGVQSTTMALMAAHGLLGHVDAAIFADTGAEPAPVYDHLRWLTSPNVLPFPVHVVMRGHLRDDMRADLNTTGGRFVSVPFFGRTPAGATMMARRQCTSEYKLKPIRAWVVQEYQRRTGLSRPTASWCEMLIGISVDEVIRAKPSRVRYIDNAHPLLDVRMRRWDCLRWLDRHGYPRPPKSACSECPFRTNAEWRWLRENDPAGFEHACVSDEMLRQGIQAGRFQSELYLHRSLVPLRVADLRSDEERGQLAMPMLNECEGMCGV</sequence>
<reference evidence="1 2" key="1">
    <citation type="submission" date="2019-01" db="EMBL/GenBank/DDBJ databases">
        <authorList>
            <person name="Chen W.-M."/>
        </authorList>
    </citation>
    <scope>NUCLEOTIDE SEQUENCE [LARGE SCALE GENOMIC DNA]</scope>
    <source>
        <strain evidence="1 2">CCP-6</strain>
    </source>
</reference>
<evidence type="ECO:0000313" key="2">
    <source>
        <dbReference type="Proteomes" id="UP000282957"/>
    </source>
</evidence>
<accession>A0A437MPU6</accession>
<evidence type="ECO:0008006" key="3">
    <source>
        <dbReference type="Google" id="ProtNLM"/>
    </source>
</evidence>
<dbReference type="InterPro" id="IPR014729">
    <property type="entry name" value="Rossmann-like_a/b/a_fold"/>
</dbReference>
<keyword evidence="2" id="KW-1185">Reference proteome</keyword>
<comment type="caution">
    <text evidence="1">The sequence shown here is derived from an EMBL/GenBank/DDBJ whole genome shotgun (WGS) entry which is preliminary data.</text>
</comment>
<dbReference type="EMBL" id="SACL01000001">
    <property type="protein sequence ID" value="RVT99662.1"/>
    <property type="molecule type" value="Genomic_DNA"/>
</dbReference>
<evidence type="ECO:0000313" key="1">
    <source>
        <dbReference type="EMBL" id="RVT99662.1"/>
    </source>
</evidence>
<dbReference type="AlphaFoldDB" id="A0A437MPU6"/>
<dbReference type="Proteomes" id="UP000282957">
    <property type="component" value="Unassembled WGS sequence"/>
</dbReference>
<protein>
    <recommendedName>
        <fullName evidence="3">Phosphoadenosine phosphosulfate reductase</fullName>
    </recommendedName>
</protein>
<gene>
    <name evidence="1" type="ORF">EOD42_02960</name>
</gene>
<name>A0A437MPU6_9PROT</name>